<keyword evidence="5 8" id="KW-0472">Membrane</keyword>
<evidence type="ECO:0000256" key="2">
    <source>
        <dbReference type="ARBA" id="ARBA00007018"/>
    </source>
</evidence>
<protein>
    <submittedName>
        <fullName evidence="9">Uncharacterized protein</fullName>
    </submittedName>
</protein>
<feature type="transmembrane region" description="Helical" evidence="8">
    <location>
        <begin position="130"/>
        <end position="155"/>
    </location>
</feature>
<feature type="transmembrane region" description="Helical" evidence="8">
    <location>
        <begin position="167"/>
        <end position="185"/>
    </location>
</feature>
<evidence type="ECO:0000256" key="5">
    <source>
        <dbReference type="ARBA" id="ARBA00023136"/>
    </source>
</evidence>
<evidence type="ECO:0000256" key="8">
    <source>
        <dbReference type="SAM" id="Phobius"/>
    </source>
</evidence>
<keyword evidence="6" id="KW-0862">Zinc</keyword>
<name>A0A507BWV8_9FUNG</name>
<dbReference type="STRING" id="1806994.A0A507BWV8"/>
<dbReference type="GeneID" id="42006534"/>
<feature type="transmembrane region" description="Helical" evidence="8">
    <location>
        <begin position="197"/>
        <end position="218"/>
    </location>
</feature>
<comment type="similarity">
    <text evidence="2">Belongs to the ADIPOR family.</text>
</comment>
<keyword evidence="10" id="KW-1185">Reference proteome</keyword>
<dbReference type="OrthoDB" id="529367at2759"/>
<feature type="transmembrane region" description="Helical" evidence="8">
    <location>
        <begin position="230"/>
        <end position="251"/>
    </location>
</feature>
<dbReference type="GO" id="GO:0006882">
    <property type="term" value="P:intracellular zinc ion homeostasis"/>
    <property type="evidence" value="ECO:0007669"/>
    <property type="project" value="TreeGrafter"/>
</dbReference>
<proteinExistence type="inferred from homology"/>
<gene>
    <name evidence="9" type="ORF">SmJEL517_g05311</name>
</gene>
<dbReference type="GO" id="GO:0046872">
    <property type="term" value="F:metal ion binding"/>
    <property type="evidence" value="ECO:0007669"/>
    <property type="project" value="UniProtKB-KW"/>
</dbReference>
<comment type="subcellular location">
    <subcellularLocation>
        <location evidence="1">Membrane</location>
        <topology evidence="1">Multi-pass membrane protein</topology>
    </subcellularLocation>
</comment>
<evidence type="ECO:0000256" key="1">
    <source>
        <dbReference type="ARBA" id="ARBA00004141"/>
    </source>
</evidence>
<dbReference type="PANTHER" id="PTHR20855">
    <property type="entry name" value="ADIPOR/PROGESTIN RECEPTOR-RELATED"/>
    <property type="match status" value="1"/>
</dbReference>
<dbReference type="GO" id="GO:0038023">
    <property type="term" value="F:signaling receptor activity"/>
    <property type="evidence" value="ECO:0007669"/>
    <property type="project" value="TreeGrafter"/>
</dbReference>
<dbReference type="InterPro" id="IPR004254">
    <property type="entry name" value="AdipoR/HlyIII-related"/>
</dbReference>
<dbReference type="GO" id="GO:0016020">
    <property type="term" value="C:membrane"/>
    <property type="evidence" value="ECO:0007669"/>
    <property type="project" value="UniProtKB-SubCell"/>
</dbReference>
<evidence type="ECO:0000256" key="3">
    <source>
        <dbReference type="ARBA" id="ARBA00022692"/>
    </source>
</evidence>
<comment type="caution">
    <text evidence="9">The sequence shown here is derived from an EMBL/GenBank/DDBJ whole genome shotgun (WGS) entry which is preliminary data.</text>
</comment>
<dbReference type="PANTHER" id="PTHR20855:SF52">
    <property type="entry name" value="ADIPONECTIN RECEPTOR PROTEIN"/>
    <property type="match status" value="1"/>
</dbReference>
<organism evidence="9 10">
    <name type="scientific">Synchytrium microbalum</name>
    <dbReference type="NCBI Taxonomy" id="1806994"/>
    <lineage>
        <taxon>Eukaryota</taxon>
        <taxon>Fungi</taxon>
        <taxon>Fungi incertae sedis</taxon>
        <taxon>Chytridiomycota</taxon>
        <taxon>Chytridiomycota incertae sedis</taxon>
        <taxon>Chytridiomycetes</taxon>
        <taxon>Synchytriales</taxon>
        <taxon>Synchytriaceae</taxon>
        <taxon>Synchytrium</taxon>
    </lineage>
</organism>
<dbReference type="EMBL" id="QEAO01000046">
    <property type="protein sequence ID" value="TPX31359.1"/>
    <property type="molecule type" value="Genomic_DNA"/>
</dbReference>
<feature type="transmembrane region" description="Helical" evidence="8">
    <location>
        <begin position="92"/>
        <end position="110"/>
    </location>
</feature>
<feature type="binding site" evidence="6">
    <location>
        <position position="151"/>
    </location>
    <ligand>
        <name>Zn(2+)</name>
        <dbReference type="ChEBI" id="CHEBI:29105"/>
    </ligand>
</feature>
<dbReference type="Pfam" id="PF03006">
    <property type="entry name" value="HlyIII"/>
    <property type="match status" value="1"/>
</dbReference>
<evidence type="ECO:0000313" key="9">
    <source>
        <dbReference type="EMBL" id="TPX31359.1"/>
    </source>
</evidence>
<keyword evidence="6" id="KW-0479">Metal-binding</keyword>
<reference evidence="9 10" key="1">
    <citation type="journal article" date="2019" name="Sci. Rep.">
        <title>Comparative genomics of chytrid fungi reveal insights into the obligate biotrophic and pathogenic lifestyle of Synchytrium endobioticum.</title>
        <authorList>
            <person name="van de Vossenberg B.T.L.H."/>
            <person name="Warris S."/>
            <person name="Nguyen H.D.T."/>
            <person name="van Gent-Pelzer M.P.E."/>
            <person name="Joly D.L."/>
            <person name="van de Geest H.C."/>
            <person name="Bonants P.J.M."/>
            <person name="Smith D.S."/>
            <person name="Levesque C.A."/>
            <person name="van der Lee T.A.J."/>
        </authorList>
    </citation>
    <scope>NUCLEOTIDE SEQUENCE [LARGE SCALE GENOMIC DNA]</scope>
    <source>
        <strain evidence="9 10">JEL517</strain>
    </source>
</reference>
<evidence type="ECO:0000256" key="4">
    <source>
        <dbReference type="ARBA" id="ARBA00022989"/>
    </source>
</evidence>
<evidence type="ECO:0000313" key="10">
    <source>
        <dbReference type="Proteomes" id="UP000319731"/>
    </source>
</evidence>
<evidence type="ECO:0000256" key="7">
    <source>
        <dbReference type="SAM" id="MobiDB-lite"/>
    </source>
</evidence>
<dbReference type="AlphaFoldDB" id="A0A507BWV8"/>
<keyword evidence="3 8" id="KW-0812">Transmembrane</keyword>
<sequence>MRIKTVKVVDSSTAIDGKDDVLRRRRVPSPTPPSPTGQREEPDRFQKALTCGFEHMPHWMQDNGFILSGYRFIDNSYRECVKSMFYLHNETLNVYTHLIGSLAFVVLAYLTIWNRVPWSESMENASWIDIVAWSCFFAGAIGCMGLSAAFHLFQCHSYDVCTAWNKADYVGIVTLIVGSSIPALYYGLICSPTLQTWYIALMTVAGTATIIASAFDVFRSVRFRTARTIVFVALGVTAIFPITHAVFLWGVSEGTK</sequence>
<feature type="region of interest" description="Disordered" evidence="7">
    <location>
        <begin position="20"/>
        <end position="43"/>
    </location>
</feature>
<accession>A0A507BWV8</accession>
<keyword evidence="4 8" id="KW-1133">Transmembrane helix</keyword>
<evidence type="ECO:0000256" key="6">
    <source>
        <dbReference type="PIRSR" id="PIRSR604254-1"/>
    </source>
</evidence>
<dbReference type="Proteomes" id="UP000319731">
    <property type="component" value="Unassembled WGS sequence"/>
</dbReference>
<dbReference type="RefSeq" id="XP_031022806.1">
    <property type="nucleotide sequence ID" value="XM_031171237.1"/>
</dbReference>